<name>A0ACC2GEB2_DALPE</name>
<dbReference type="EMBL" id="CM055741">
    <property type="protein sequence ID" value="KAJ8002098.1"/>
    <property type="molecule type" value="Genomic_DNA"/>
</dbReference>
<reference evidence="1" key="1">
    <citation type="submission" date="2021-05" db="EMBL/GenBank/DDBJ databases">
        <authorList>
            <person name="Pan Q."/>
            <person name="Jouanno E."/>
            <person name="Zahm M."/>
            <person name="Klopp C."/>
            <person name="Cabau C."/>
            <person name="Louis A."/>
            <person name="Berthelot C."/>
            <person name="Parey E."/>
            <person name="Roest Crollius H."/>
            <person name="Montfort J."/>
            <person name="Robinson-Rechavi M."/>
            <person name="Bouchez O."/>
            <person name="Lampietro C."/>
            <person name="Lopez Roques C."/>
            <person name="Donnadieu C."/>
            <person name="Postlethwait J."/>
            <person name="Bobe J."/>
            <person name="Dillon D."/>
            <person name="Chandos A."/>
            <person name="von Hippel F."/>
            <person name="Guiguen Y."/>
        </authorList>
    </citation>
    <scope>NUCLEOTIDE SEQUENCE</scope>
    <source>
        <strain evidence="1">YG-Jan2019</strain>
    </source>
</reference>
<comment type="caution">
    <text evidence="1">The sequence shown here is derived from an EMBL/GenBank/DDBJ whole genome shotgun (WGS) entry which is preliminary data.</text>
</comment>
<protein>
    <submittedName>
        <fullName evidence="1">Uncharacterized protein</fullName>
    </submittedName>
</protein>
<evidence type="ECO:0000313" key="1">
    <source>
        <dbReference type="EMBL" id="KAJ8002098.1"/>
    </source>
</evidence>
<keyword evidence="2" id="KW-1185">Reference proteome</keyword>
<proteinExistence type="predicted"/>
<gene>
    <name evidence="1" type="ORF">DPEC_G00176270</name>
</gene>
<dbReference type="Proteomes" id="UP001157502">
    <property type="component" value="Chromosome 14"/>
</dbReference>
<organism evidence="1 2">
    <name type="scientific">Dallia pectoralis</name>
    <name type="common">Alaska blackfish</name>
    <dbReference type="NCBI Taxonomy" id="75939"/>
    <lineage>
        <taxon>Eukaryota</taxon>
        <taxon>Metazoa</taxon>
        <taxon>Chordata</taxon>
        <taxon>Craniata</taxon>
        <taxon>Vertebrata</taxon>
        <taxon>Euteleostomi</taxon>
        <taxon>Actinopterygii</taxon>
        <taxon>Neopterygii</taxon>
        <taxon>Teleostei</taxon>
        <taxon>Protacanthopterygii</taxon>
        <taxon>Esociformes</taxon>
        <taxon>Umbridae</taxon>
        <taxon>Dallia</taxon>
    </lineage>
</organism>
<evidence type="ECO:0000313" key="2">
    <source>
        <dbReference type="Proteomes" id="UP001157502"/>
    </source>
</evidence>
<accession>A0ACC2GEB2</accession>
<sequence length="123" mass="13872">MKKDRLSRRWWRLAQDSCFQTLDRRQYLVHRLYKGDDHVLMPFEMTQLPVRLTKSLMQVVAVRNGGVGFGGWAVVDGGGVSSVFSSSSVDVNICFSSGLTFKLSSPFLHKKRNADVDSFDVAQ</sequence>